<feature type="transmembrane region" description="Helical" evidence="1">
    <location>
        <begin position="90"/>
        <end position="112"/>
    </location>
</feature>
<feature type="transmembrane region" description="Helical" evidence="1">
    <location>
        <begin position="186"/>
        <end position="206"/>
    </location>
</feature>
<keyword evidence="1" id="KW-0472">Membrane</keyword>
<sequence>MGLAKLGFGSCSFLESVLPLTSTTSSPSQSSSPLPAVVTGFWTVGLLASSRLLPRRCPVTAGQLPWSSIGAILKFQTRSVTDTRTPKDPFFYALCVCVICVYFYNDLTARALTWKLSRRWRSPSNSRWKSSGSGRRRSAKVSHFIDTFFIFLGLVCFLLYSLPLITTTVFVLTLRFLCLFHYRTPPAIPSSVCSLFVVFSCFSRAFHNGQCFSITWES</sequence>
<dbReference type="EMBL" id="HBUE01254099">
    <property type="protein sequence ID" value="CAG6555473.1"/>
    <property type="molecule type" value="Transcribed_RNA"/>
</dbReference>
<dbReference type="EMBL" id="HBUE01149133">
    <property type="protein sequence ID" value="CAG6504197.1"/>
    <property type="molecule type" value="Transcribed_RNA"/>
</dbReference>
<dbReference type="AlphaFoldDB" id="A0A8D8D209"/>
<name>A0A8D8D209_CULPI</name>
<keyword evidence="1" id="KW-0812">Transmembrane</keyword>
<feature type="transmembrane region" description="Helical" evidence="1">
    <location>
        <begin position="144"/>
        <end position="166"/>
    </location>
</feature>
<reference evidence="2" key="1">
    <citation type="submission" date="2021-05" db="EMBL/GenBank/DDBJ databases">
        <authorList>
            <person name="Alioto T."/>
            <person name="Alioto T."/>
            <person name="Gomez Garrido J."/>
        </authorList>
    </citation>
    <scope>NUCLEOTIDE SEQUENCE</scope>
</reference>
<accession>A0A8D8D209</accession>
<evidence type="ECO:0000256" key="1">
    <source>
        <dbReference type="SAM" id="Phobius"/>
    </source>
</evidence>
<protein>
    <submittedName>
        <fullName evidence="2">(northern house mosquito) hypothetical protein</fullName>
    </submittedName>
</protein>
<evidence type="ECO:0000313" key="2">
    <source>
        <dbReference type="EMBL" id="CAG6504197.1"/>
    </source>
</evidence>
<keyword evidence="1" id="KW-1133">Transmembrane helix</keyword>
<proteinExistence type="predicted"/>
<organism evidence="2">
    <name type="scientific">Culex pipiens</name>
    <name type="common">House mosquito</name>
    <dbReference type="NCBI Taxonomy" id="7175"/>
    <lineage>
        <taxon>Eukaryota</taxon>
        <taxon>Metazoa</taxon>
        <taxon>Ecdysozoa</taxon>
        <taxon>Arthropoda</taxon>
        <taxon>Hexapoda</taxon>
        <taxon>Insecta</taxon>
        <taxon>Pterygota</taxon>
        <taxon>Neoptera</taxon>
        <taxon>Endopterygota</taxon>
        <taxon>Diptera</taxon>
        <taxon>Nematocera</taxon>
        <taxon>Culicoidea</taxon>
        <taxon>Culicidae</taxon>
        <taxon>Culicinae</taxon>
        <taxon>Culicini</taxon>
        <taxon>Culex</taxon>
        <taxon>Culex</taxon>
    </lineage>
</organism>